<keyword evidence="4" id="KW-0472">Membrane</keyword>
<evidence type="ECO:0000256" key="1">
    <source>
        <dbReference type="ARBA" id="ARBA00022603"/>
    </source>
</evidence>
<keyword evidence="3" id="KW-0949">S-adenosyl-L-methionine</keyword>
<evidence type="ECO:0000256" key="2">
    <source>
        <dbReference type="ARBA" id="ARBA00022679"/>
    </source>
</evidence>
<reference evidence="5 6" key="1">
    <citation type="journal article" date="2016" name="Nat. Commun.">
        <title>Thousands of microbial genomes shed light on interconnected biogeochemical processes in an aquifer system.</title>
        <authorList>
            <person name="Anantharaman K."/>
            <person name="Brown C.T."/>
            <person name="Hug L.A."/>
            <person name="Sharon I."/>
            <person name="Castelle C.J."/>
            <person name="Probst A.J."/>
            <person name="Thomas B.C."/>
            <person name="Singh A."/>
            <person name="Wilkins M.J."/>
            <person name="Karaoz U."/>
            <person name="Brodie E.L."/>
            <person name="Williams K.H."/>
            <person name="Hubbard S.S."/>
            <person name="Banfield J.F."/>
        </authorList>
    </citation>
    <scope>NUCLEOTIDE SEQUENCE [LARGE SCALE GENOMIC DNA]</scope>
</reference>
<keyword evidence="2" id="KW-0808">Transferase</keyword>
<evidence type="ECO:0000256" key="3">
    <source>
        <dbReference type="ARBA" id="ARBA00022691"/>
    </source>
</evidence>
<organism evidence="5 6">
    <name type="scientific">Candidatus Kerfeldbacteria bacterium RIFOXYB2_FULL_38_14</name>
    <dbReference type="NCBI Taxonomy" id="1798547"/>
    <lineage>
        <taxon>Bacteria</taxon>
        <taxon>Candidatus Kerfeldiibacteriota</taxon>
    </lineage>
</organism>
<comment type="caution">
    <text evidence="5">The sequence shown here is derived from an EMBL/GenBank/DDBJ whole genome shotgun (WGS) entry which is preliminary data.</text>
</comment>
<evidence type="ECO:0008006" key="7">
    <source>
        <dbReference type="Google" id="ProtNLM"/>
    </source>
</evidence>
<dbReference type="Proteomes" id="UP000176420">
    <property type="component" value="Unassembled WGS sequence"/>
</dbReference>
<keyword evidence="1" id="KW-0489">Methyltransferase</keyword>
<protein>
    <recommendedName>
        <fullName evidence="7">Methyltransferase domain-containing protein</fullName>
    </recommendedName>
</protein>
<gene>
    <name evidence="5" type="ORF">A2319_00280</name>
</gene>
<sequence length="181" mass="21239">MLVYYGIFFFFVLVVIFLGYQMIVYYFVRVPYLGTPKERFALIFDYIFKQEKIKKSAKLVDLGCGYGRVLFEAEHRGMKNLTGFELSPLYLWWGKLLSCFYQSRVRLERKNFMQEDLSVYDVIYIFLTSNALPALSVKLKKEAKKGALIIILGQKLPNFSVTKDVVANVKKNIHLYFYKIS</sequence>
<dbReference type="EMBL" id="MHKI01000026">
    <property type="protein sequence ID" value="OGY85991.1"/>
    <property type="molecule type" value="Genomic_DNA"/>
</dbReference>
<proteinExistence type="predicted"/>
<keyword evidence="4" id="KW-0812">Transmembrane</keyword>
<dbReference type="GO" id="GO:0032259">
    <property type="term" value="P:methylation"/>
    <property type="evidence" value="ECO:0007669"/>
    <property type="project" value="UniProtKB-KW"/>
</dbReference>
<dbReference type="InterPro" id="IPR029063">
    <property type="entry name" value="SAM-dependent_MTases_sf"/>
</dbReference>
<dbReference type="Gene3D" id="3.40.50.150">
    <property type="entry name" value="Vaccinia Virus protein VP39"/>
    <property type="match status" value="1"/>
</dbReference>
<dbReference type="SUPFAM" id="SSF53335">
    <property type="entry name" value="S-adenosyl-L-methionine-dependent methyltransferases"/>
    <property type="match status" value="1"/>
</dbReference>
<dbReference type="InterPro" id="IPR026170">
    <property type="entry name" value="FAM173A/B"/>
</dbReference>
<dbReference type="GO" id="GO:0016279">
    <property type="term" value="F:protein-lysine N-methyltransferase activity"/>
    <property type="evidence" value="ECO:0007669"/>
    <property type="project" value="InterPro"/>
</dbReference>
<dbReference type="PANTHER" id="PTHR13610:SF9">
    <property type="entry name" value="FI06469P"/>
    <property type="match status" value="1"/>
</dbReference>
<evidence type="ECO:0000313" key="5">
    <source>
        <dbReference type="EMBL" id="OGY85991.1"/>
    </source>
</evidence>
<dbReference type="AlphaFoldDB" id="A0A1G2BA00"/>
<evidence type="ECO:0000313" key="6">
    <source>
        <dbReference type="Proteomes" id="UP000176420"/>
    </source>
</evidence>
<keyword evidence="4" id="KW-1133">Transmembrane helix</keyword>
<evidence type="ECO:0000256" key="4">
    <source>
        <dbReference type="SAM" id="Phobius"/>
    </source>
</evidence>
<feature type="transmembrane region" description="Helical" evidence="4">
    <location>
        <begin position="6"/>
        <end position="28"/>
    </location>
</feature>
<dbReference type="PANTHER" id="PTHR13610">
    <property type="entry name" value="METHYLTRANSFERASE DOMAIN-CONTAINING PROTEIN"/>
    <property type="match status" value="1"/>
</dbReference>
<accession>A0A1G2BA00</accession>
<name>A0A1G2BA00_9BACT</name>